<accession>A0A543DPN0</accession>
<dbReference type="AlphaFoldDB" id="A0A543DPN0"/>
<dbReference type="Proteomes" id="UP000315677">
    <property type="component" value="Unassembled WGS sequence"/>
</dbReference>
<dbReference type="RefSeq" id="WP_142055349.1">
    <property type="nucleotide sequence ID" value="NZ_VFPA01000002.1"/>
</dbReference>
<evidence type="ECO:0000313" key="3">
    <source>
        <dbReference type="Proteomes" id="UP000315677"/>
    </source>
</evidence>
<comment type="caution">
    <text evidence="2">The sequence shown here is derived from an EMBL/GenBank/DDBJ whole genome shotgun (WGS) entry which is preliminary data.</text>
</comment>
<dbReference type="OrthoDB" id="7478453at2"/>
<feature type="region of interest" description="Disordered" evidence="1">
    <location>
        <begin position="37"/>
        <end position="56"/>
    </location>
</feature>
<sequence>MKLRVGQTLASTVDATTVIVVRWPGDDLEITCGGARMVDPRGPEAGTTGVADPGQLGGSRLGKRYADDELGVEFLCTKAGEGTLAVNGSPLPVKDAKPLPASD</sequence>
<keyword evidence="3" id="KW-1185">Reference proteome</keyword>
<reference evidence="2 3" key="1">
    <citation type="submission" date="2019-06" db="EMBL/GenBank/DDBJ databases">
        <title>Sequencing the genomes of 1000 actinobacteria strains.</title>
        <authorList>
            <person name="Klenk H.-P."/>
        </authorList>
    </citation>
    <scope>NUCLEOTIDE SEQUENCE [LARGE SCALE GENOMIC DNA]</scope>
    <source>
        <strain evidence="2 3">DSM 45301</strain>
    </source>
</reference>
<name>A0A543DPN0_9PSEU</name>
<protein>
    <submittedName>
        <fullName evidence="2">Uncharacterized protein</fullName>
    </submittedName>
</protein>
<proteinExistence type="predicted"/>
<evidence type="ECO:0000313" key="2">
    <source>
        <dbReference type="EMBL" id="TQM11302.1"/>
    </source>
</evidence>
<dbReference type="EMBL" id="VFPA01000002">
    <property type="protein sequence ID" value="TQM11302.1"/>
    <property type="molecule type" value="Genomic_DNA"/>
</dbReference>
<gene>
    <name evidence="2" type="ORF">FB558_3860</name>
</gene>
<organism evidence="2 3">
    <name type="scientific">Pseudonocardia kunmingensis</name>
    <dbReference type="NCBI Taxonomy" id="630975"/>
    <lineage>
        <taxon>Bacteria</taxon>
        <taxon>Bacillati</taxon>
        <taxon>Actinomycetota</taxon>
        <taxon>Actinomycetes</taxon>
        <taxon>Pseudonocardiales</taxon>
        <taxon>Pseudonocardiaceae</taxon>
        <taxon>Pseudonocardia</taxon>
    </lineage>
</organism>
<evidence type="ECO:0000256" key="1">
    <source>
        <dbReference type="SAM" id="MobiDB-lite"/>
    </source>
</evidence>